<feature type="transmembrane region" description="Helical" evidence="1">
    <location>
        <begin position="38"/>
        <end position="64"/>
    </location>
</feature>
<proteinExistence type="predicted"/>
<dbReference type="Proteomes" id="UP000785679">
    <property type="component" value="Unassembled WGS sequence"/>
</dbReference>
<keyword evidence="1" id="KW-0812">Transmembrane</keyword>
<keyword evidence="3" id="KW-1185">Reference proteome</keyword>
<keyword evidence="1" id="KW-0472">Membrane</keyword>
<dbReference type="AlphaFoldDB" id="A0A8J8NRE2"/>
<evidence type="ECO:0000256" key="1">
    <source>
        <dbReference type="SAM" id="Phobius"/>
    </source>
</evidence>
<protein>
    <submittedName>
        <fullName evidence="2">Uncharacterized protein</fullName>
    </submittedName>
</protein>
<sequence length="312" mass="34413">MLLAIQVITLENATIGPLFPSLSGLCVVKPSAYENSTIVMMIVFSLAVIFIGLPLPFVNIAVLVDKPASSICLALTPESLVQRTIRPQIHAKALPKSSFLVPHANVKSCLLAPSLLGIVFFFDSDCLGTILKPTQLKLQRIYNVLQLSLAFEIIESSSLFKRALNRRHFLQIITAFILAFATPDRSAGGWEILRESQIGSLAFEGYGYPYQLDSPAYDGSPDYSLDFLNYFYLRESNPPQYFPIIKHLGYTEIEAALHWIVAGGEQHGLSCLFISLYGFLNKADVILAEGTGGSPCQRMLCFRLVLLRAAGY</sequence>
<name>A0A8J8NRE2_HALGN</name>
<organism evidence="2 3">
    <name type="scientific">Halteria grandinella</name>
    <dbReference type="NCBI Taxonomy" id="5974"/>
    <lineage>
        <taxon>Eukaryota</taxon>
        <taxon>Sar</taxon>
        <taxon>Alveolata</taxon>
        <taxon>Ciliophora</taxon>
        <taxon>Intramacronucleata</taxon>
        <taxon>Spirotrichea</taxon>
        <taxon>Stichotrichia</taxon>
        <taxon>Sporadotrichida</taxon>
        <taxon>Halteriidae</taxon>
        <taxon>Halteria</taxon>
    </lineage>
</organism>
<evidence type="ECO:0000313" key="3">
    <source>
        <dbReference type="Proteomes" id="UP000785679"/>
    </source>
</evidence>
<evidence type="ECO:0000313" key="2">
    <source>
        <dbReference type="EMBL" id="TNV79409.1"/>
    </source>
</evidence>
<keyword evidence="1" id="KW-1133">Transmembrane helix</keyword>
<accession>A0A8J8NRE2</accession>
<dbReference type="EMBL" id="RRYP01008944">
    <property type="protein sequence ID" value="TNV79409.1"/>
    <property type="molecule type" value="Genomic_DNA"/>
</dbReference>
<gene>
    <name evidence="2" type="ORF">FGO68_gene9718</name>
</gene>
<comment type="caution">
    <text evidence="2">The sequence shown here is derived from an EMBL/GenBank/DDBJ whole genome shotgun (WGS) entry which is preliminary data.</text>
</comment>
<reference evidence="2" key="1">
    <citation type="submission" date="2019-06" db="EMBL/GenBank/DDBJ databases">
        <authorList>
            <person name="Zheng W."/>
        </authorList>
    </citation>
    <scope>NUCLEOTIDE SEQUENCE</scope>
    <source>
        <strain evidence="2">QDHG01</strain>
    </source>
</reference>